<dbReference type="PANTHER" id="PTHR42085">
    <property type="entry name" value="F-BOX DOMAIN-CONTAINING PROTEIN"/>
    <property type="match status" value="1"/>
</dbReference>
<accession>A0AAN6ULX0</accession>
<feature type="compositionally biased region" description="Basic and acidic residues" evidence="1">
    <location>
        <begin position="213"/>
        <end position="257"/>
    </location>
</feature>
<gene>
    <name evidence="2" type="ORF">BT67DRAFT_433858</name>
</gene>
<evidence type="ECO:0000256" key="1">
    <source>
        <dbReference type="SAM" id="MobiDB-lite"/>
    </source>
</evidence>
<sequence length="367" mass="39422">MSASTRPRKRVCRGITRFQPSRRCAPRAPVFPRFFSLPAELRLCVYSHLLRAPDALDVCRIWGKNPRLTVALLRANKQLDNEGTHYLYSTNTFTLLEHCDRAVWGAGGGGCGGRARAGGGSAEDGAAVPGRGVGKEGSVAEEAEGAKDDDGAAGVADPAVESRAETRRVEGDKTDVKDDKLKAGTQEGGQETDGGEETKRKGGDKTDAEEEEPTAKIHDGGQEPDSRKTEAKDDAETKTEAKAETDEVKHGHDKAQVETEQAQTKRAKAMNDDRTEVGEESEAETQTQTQTQTEESGRKRDKTRIEKDLETQARVEVEGDAATGNGDKDEDEEPVREGQVQGGRGARVEDDGKTEAGDDGDMGVAGN</sequence>
<dbReference type="EMBL" id="MU853407">
    <property type="protein sequence ID" value="KAK4135086.1"/>
    <property type="molecule type" value="Genomic_DNA"/>
</dbReference>
<name>A0AAN6ULX0_9PEZI</name>
<feature type="compositionally biased region" description="Low complexity" evidence="1">
    <location>
        <begin position="284"/>
        <end position="294"/>
    </location>
</feature>
<feature type="compositionally biased region" description="Basic and acidic residues" evidence="1">
    <location>
        <begin position="160"/>
        <end position="182"/>
    </location>
</feature>
<proteinExistence type="predicted"/>
<protein>
    <submittedName>
        <fullName evidence="2">Uncharacterized protein</fullName>
    </submittedName>
</protein>
<feature type="compositionally biased region" description="Basic and acidic residues" evidence="1">
    <location>
        <begin position="295"/>
        <end position="317"/>
    </location>
</feature>
<evidence type="ECO:0000313" key="2">
    <source>
        <dbReference type="EMBL" id="KAK4135086.1"/>
    </source>
</evidence>
<feature type="compositionally biased region" description="Gly residues" evidence="1">
    <location>
        <begin position="112"/>
        <end position="122"/>
    </location>
</feature>
<feature type="region of interest" description="Disordered" evidence="1">
    <location>
        <begin position="112"/>
        <end position="367"/>
    </location>
</feature>
<evidence type="ECO:0000313" key="3">
    <source>
        <dbReference type="Proteomes" id="UP001304895"/>
    </source>
</evidence>
<dbReference type="InterPro" id="IPR038883">
    <property type="entry name" value="AN11006-like"/>
</dbReference>
<feature type="compositionally biased region" description="Basic and acidic residues" evidence="1">
    <location>
        <begin position="196"/>
        <end position="206"/>
    </location>
</feature>
<reference evidence="2" key="1">
    <citation type="journal article" date="2023" name="Mol. Phylogenet. Evol.">
        <title>Genome-scale phylogeny and comparative genomics of the fungal order Sordariales.</title>
        <authorList>
            <person name="Hensen N."/>
            <person name="Bonometti L."/>
            <person name="Westerberg I."/>
            <person name="Brannstrom I.O."/>
            <person name="Guillou S."/>
            <person name="Cros-Aarteil S."/>
            <person name="Calhoun S."/>
            <person name="Haridas S."/>
            <person name="Kuo A."/>
            <person name="Mondo S."/>
            <person name="Pangilinan J."/>
            <person name="Riley R."/>
            <person name="LaButti K."/>
            <person name="Andreopoulos B."/>
            <person name="Lipzen A."/>
            <person name="Chen C."/>
            <person name="Yan M."/>
            <person name="Daum C."/>
            <person name="Ng V."/>
            <person name="Clum A."/>
            <person name="Steindorff A."/>
            <person name="Ohm R.A."/>
            <person name="Martin F."/>
            <person name="Silar P."/>
            <person name="Natvig D.O."/>
            <person name="Lalanne C."/>
            <person name="Gautier V."/>
            <person name="Ament-Velasquez S.L."/>
            <person name="Kruys A."/>
            <person name="Hutchinson M.I."/>
            <person name="Powell A.J."/>
            <person name="Barry K."/>
            <person name="Miller A.N."/>
            <person name="Grigoriev I.V."/>
            <person name="Debuchy R."/>
            <person name="Gladieux P."/>
            <person name="Hiltunen Thoren M."/>
            <person name="Johannesson H."/>
        </authorList>
    </citation>
    <scope>NUCLEOTIDE SEQUENCE</scope>
    <source>
        <strain evidence="2">CBS 123565</strain>
    </source>
</reference>
<organism evidence="2 3">
    <name type="scientific">Trichocladium antarcticum</name>
    <dbReference type="NCBI Taxonomy" id="1450529"/>
    <lineage>
        <taxon>Eukaryota</taxon>
        <taxon>Fungi</taxon>
        <taxon>Dikarya</taxon>
        <taxon>Ascomycota</taxon>
        <taxon>Pezizomycotina</taxon>
        <taxon>Sordariomycetes</taxon>
        <taxon>Sordariomycetidae</taxon>
        <taxon>Sordariales</taxon>
        <taxon>Chaetomiaceae</taxon>
        <taxon>Trichocladium</taxon>
    </lineage>
</organism>
<feature type="compositionally biased region" description="Basic and acidic residues" evidence="1">
    <location>
        <begin position="346"/>
        <end position="356"/>
    </location>
</feature>
<dbReference type="Proteomes" id="UP001304895">
    <property type="component" value="Unassembled WGS sequence"/>
</dbReference>
<keyword evidence="3" id="KW-1185">Reference proteome</keyword>
<comment type="caution">
    <text evidence="2">The sequence shown here is derived from an EMBL/GenBank/DDBJ whole genome shotgun (WGS) entry which is preliminary data.</text>
</comment>
<dbReference type="AlphaFoldDB" id="A0AAN6ULX0"/>
<reference evidence="2" key="2">
    <citation type="submission" date="2023-05" db="EMBL/GenBank/DDBJ databases">
        <authorList>
            <consortium name="Lawrence Berkeley National Laboratory"/>
            <person name="Steindorff A."/>
            <person name="Hensen N."/>
            <person name="Bonometti L."/>
            <person name="Westerberg I."/>
            <person name="Brannstrom I.O."/>
            <person name="Guillou S."/>
            <person name="Cros-Aarteil S."/>
            <person name="Calhoun S."/>
            <person name="Haridas S."/>
            <person name="Kuo A."/>
            <person name="Mondo S."/>
            <person name="Pangilinan J."/>
            <person name="Riley R."/>
            <person name="Labutti K."/>
            <person name="Andreopoulos B."/>
            <person name="Lipzen A."/>
            <person name="Chen C."/>
            <person name="Yanf M."/>
            <person name="Daum C."/>
            <person name="Ng V."/>
            <person name="Clum A."/>
            <person name="Ohm R."/>
            <person name="Martin F."/>
            <person name="Silar P."/>
            <person name="Natvig D."/>
            <person name="Lalanne C."/>
            <person name="Gautier V."/>
            <person name="Ament-Velasquez S.L."/>
            <person name="Kruys A."/>
            <person name="Hutchinson M.I."/>
            <person name="Powell A.J."/>
            <person name="Barry K."/>
            <person name="Miller A.N."/>
            <person name="Grigoriev I.V."/>
            <person name="Debuchy R."/>
            <person name="Gladieux P."/>
            <person name="Thoren M.H."/>
            <person name="Johannesson H."/>
        </authorList>
    </citation>
    <scope>NUCLEOTIDE SEQUENCE</scope>
    <source>
        <strain evidence="2">CBS 123565</strain>
    </source>
</reference>
<dbReference type="PANTHER" id="PTHR42085:SF8">
    <property type="entry name" value="F-BOX DOMAIN-CONTAINING PROTEIN"/>
    <property type="match status" value="1"/>
</dbReference>